<evidence type="ECO:0000313" key="12">
    <source>
        <dbReference type="EMBL" id="MEB3752612.1"/>
    </source>
</evidence>
<dbReference type="PROSITE" id="PS51198">
    <property type="entry name" value="UVRD_HELICASE_ATP_BIND"/>
    <property type="match status" value="1"/>
</dbReference>
<dbReference type="Proteomes" id="UP000029267">
    <property type="component" value="Unassembled WGS sequence"/>
</dbReference>
<dbReference type="Pfam" id="PF13361">
    <property type="entry name" value="UvrD_C"/>
    <property type="match status" value="1"/>
</dbReference>
<feature type="domain" description="UvrD-like helicase ATP-binding" evidence="11">
    <location>
        <begin position="5"/>
        <end position="292"/>
    </location>
</feature>
<evidence type="ECO:0000259" key="11">
    <source>
        <dbReference type="PROSITE" id="PS51198"/>
    </source>
</evidence>
<dbReference type="GO" id="GO:0016787">
    <property type="term" value="F:hydrolase activity"/>
    <property type="evidence" value="ECO:0007669"/>
    <property type="project" value="UniProtKB-KW"/>
</dbReference>
<evidence type="ECO:0000256" key="4">
    <source>
        <dbReference type="ARBA" id="ARBA00022806"/>
    </source>
</evidence>
<dbReference type="SUPFAM" id="SSF52540">
    <property type="entry name" value="P-loop containing nucleoside triphosphate hydrolases"/>
    <property type="match status" value="1"/>
</dbReference>
<dbReference type="InterPro" id="IPR014017">
    <property type="entry name" value="DNA_helicase_UvrD-like_C"/>
</dbReference>
<keyword evidence="3 10" id="KW-0378">Hydrolase</keyword>
<dbReference type="Pfam" id="PF00580">
    <property type="entry name" value="UvrD-helicase"/>
    <property type="match status" value="1"/>
</dbReference>
<evidence type="ECO:0000256" key="7">
    <source>
        <dbReference type="ARBA" id="ARBA00034617"/>
    </source>
</evidence>
<dbReference type="InterPro" id="IPR014016">
    <property type="entry name" value="UvrD-like_ATP-bd"/>
</dbReference>
<evidence type="ECO:0000256" key="6">
    <source>
        <dbReference type="ARBA" id="ARBA00023235"/>
    </source>
</evidence>
<evidence type="ECO:0000256" key="5">
    <source>
        <dbReference type="ARBA" id="ARBA00022840"/>
    </source>
</evidence>
<dbReference type="EMBL" id="JPYA02000006">
    <property type="protein sequence ID" value="MEB3752612.1"/>
    <property type="molecule type" value="Genomic_DNA"/>
</dbReference>
<evidence type="ECO:0000256" key="10">
    <source>
        <dbReference type="PROSITE-ProRule" id="PRU00560"/>
    </source>
</evidence>
<reference evidence="12 13" key="1">
    <citation type="journal article" date="2014" name="Genome Announc.">
        <title>Draft Genome Sequence of Geobacillus icigianus Strain G1w1T Isolated from Hot Springs in the Valley of Geysers, Kamchatka (Russian Federation).</title>
        <authorList>
            <person name="Bryanskaya A.V."/>
            <person name="Rozanov A.S."/>
            <person name="Logacheva M.D."/>
            <person name="Kotenko A.V."/>
            <person name="Peltek S.E."/>
        </authorList>
    </citation>
    <scope>NUCLEOTIDE SEQUENCE [LARGE SCALE GENOMIC DNA]</scope>
    <source>
        <strain evidence="12 13">G1w1</strain>
    </source>
</reference>
<gene>
    <name evidence="12" type="ORF">EP10_003527</name>
</gene>
<dbReference type="PANTHER" id="PTHR11070:SF3">
    <property type="entry name" value="DNA 3'-5' HELICASE"/>
    <property type="match status" value="1"/>
</dbReference>
<dbReference type="InterPro" id="IPR013986">
    <property type="entry name" value="DExx_box_DNA_helicase_dom_sf"/>
</dbReference>
<sequence>MDNIRLISSDQRIPLSDLSRHFKVIAGPGAGKTHWLVEHIKNVLQNAENLTYTSKIACITYTTVGAEEVQSRLGMNQERVEVSTIHSFLYANVVKPYVYLLNDNHGKRLVNVEELDGHYENIATNGKIYQWKVKTRAHYLQDNKKLKEYLEQLDWKLVDGQLYLKPRKNYRIGKYYIRIEDLPLYKQLFWDEGVIHHEDVLYFSYRILKEFSIILEHLSAKYPYIFLDEFQDTNPIQTEIIKWLGNSGSVIGVVGDPAQSIYEFQGASRQDFIDFTLPNQIIYMIENNRRCGSKIVDFLNHIRKGDQLTQKPTRENRNHDIYFIECTDGPYQAIANFNNLRISLGLEKDYCILTRNNDTVKLLRNTENSEVWTSFSEADSSNRERFIKSILTAYKLTLDTRYEVAIKELERSIKTDRHGELKDPFQENQIISPIMKRSLAVDLLEFLANDLKTSLDQSLFEFYNSLSDFFIEKGIAIKKISRGKIKQFSESITIRNLVDNLILSEEKTTEIRTIHKAKGAEFESVLLYLPEVKDVNLLVSPDINSEQEDTRILYVALSRAKDLLCISCPPLNDAMIKKLEALNVKRNH</sequence>
<keyword evidence="6" id="KW-0413">Isomerase</keyword>
<evidence type="ECO:0000256" key="8">
    <source>
        <dbReference type="ARBA" id="ARBA00034808"/>
    </source>
</evidence>
<evidence type="ECO:0000256" key="3">
    <source>
        <dbReference type="ARBA" id="ARBA00022801"/>
    </source>
</evidence>
<protein>
    <recommendedName>
        <fullName evidence="8">DNA 3'-5' helicase</fullName>
        <ecNumber evidence="8">5.6.2.4</ecNumber>
    </recommendedName>
</protein>
<evidence type="ECO:0000256" key="1">
    <source>
        <dbReference type="ARBA" id="ARBA00009922"/>
    </source>
</evidence>
<proteinExistence type="inferred from homology"/>
<comment type="catalytic activity">
    <reaction evidence="9">
        <text>ATP + H2O = ADP + phosphate + H(+)</text>
        <dbReference type="Rhea" id="RHEA:13065"/>
        <dbReference type="ChEBI" id="CHEBI:15377"/>
        <dbReference type="ChEBI" id="CHEBI:15378"/>
        <dbReference type="ChEBI" id="CHEBI:30616"/>
        <dbReference type="ChEBI" id="CHEBI:43474"/>
        <dbReference type="ChEBI" id="CHEBI:456216"/>
        <dbReference type="EC" id="5.6.2.4"/>
    </reaction>
</comment>
<accession>A0ABU6BL82</accession>
<dbReference type="GO" id="GO:0003678">
    <property type="term" value="F:DNA helicase activity"/>
    <property type="evidence" value="ECO:0007669"/>
    <property type="project" value="UniProtKB-EC"/>
</dbReference>
<dbReference type="Gene3D" id="1.10.10.160">
    <property type="match status" value="1"/>
</dbReference>
<dbReference type="InterPro" id="IPR000212">
    <property type="entry name" value="DNA_helicase_UvrD/REP"/>
</dbReference>
<keyword evidence="4 10" id="KW-0347">Helicase</keyword>
<organism evidence="12 13">
    <name type="scientific">Geobacillus icigianus</name>
    <dbReference type="NCBI Taxonomy" id="1430331"/>
    <lineage>
        <taxon>Bacteria</taxon>
        <taxon>Bacillati</taxon>
        <taxon>Bacillota</taxon>
        <taxon>Bacilli</taxon>
        <taxon>Bacillales</taxon>
        <taxon>Anoxybacillaceae</taxon>
        <taxon>Geobacillus</taxon>
    </lineage>
</organism>
<keyword evidence="5 10" id="KW-0067">ATP-binding</keyword>
<dbReference type="EC" id="5.6.2.4" evidence="8"/>
<name>A0ABU6BL82_9BACL</name>
<dbReference type="PANTHER" id="PTHR11070">
    <property type="entry name" value="UVRD / RECB / PCRA DNA HELICASE FAMILY MEMBER"/>
    <property type="match status" value="1"/>
</dbReference>
<dbReference type="RefSeq" id="WP_324699528.1">
    <property type="nucleotide sequence ID" value="NZ_JPYA02000006.1"/>
</dbReference>
<feature type="binding site" evidence="10">
    <location>
        <begin position="26"/>
        <end position="33"/>
    </location>
    <ligand>
        <name>ATP</name>
        <dbReference type="ChEBI" id="CHEBI:30616"/>
    </ligand>
</feature>
<comment type="catalytic activity">
    <reaction evidence="7">
        <text>Couples ATP hydrolysis with the unwinding of duplex DNA by translocating in the 3'-5' direction.</text>
        <dbReference type="EC" id="5.6.2.4"/>
    </reaction>
</comment>
<dbReference type="InterPro" id="IPR027417">
    <property type="entry name" value="P-loop_NTPase"/>
</dbReference>
<keyword evidence="2 10" id="KW-0547">Nucleotide-binding</keyword>
<comment type="similarity">
    <text evidence="1">Belongs to the helicase family. UvrD subfamily.</text>
</comment>
<comment type="caution">
    <text evidence="12">The sequence shown here is derived from an EMBL/GenBank/DDBJ whole genome shotgun (WGS) entry which is preliminary data.</text>
</comment>
<keyword evidence="13" id="KW-1185">Reference proteome</keyword>
<evidence type="ECO:0000256" key="9">
    <source>
        <dbReference type="ARBA" id="ARBA00048988"/>
    </source>
</evidence>
<evidence type="ECO:0000313" key="13">
    <source>
        <dbReference type="Proteomes" id="UP000029267"/>
    </source>
</evidence>
<evidence type="ECO:0000256" key="2">
    <source>
        <dbReference type="ARBA" id="ARBA00022741"/>
    </source>
</evidence>
<dbReference type="Gene3D" id="3.40.50.300">
    <property type="entry name" value="P-loop containing nucleotide triphosphate hydrolases"/>
    <property type="match status" value="2"/>
</dbReference>